<sequence>MTLAHTQKNNPGRPRWPALLTAALFAQTLSAHHAFAAAESTQQQPVDAAIERQAEADSLEGIAAEGALLYNAEPVKQDGYAYCGQSVALSERGEFRLSIRAASKALHVARATDNEDLMALASRDLAIAYSYSGNLDQAERFALEALKHKPKDPQVVVGPSHKILGDVYTRRGDYDKAVASFEQADRTSSDRFRPLVKTSLANALVDAGDLTRARSIYAEVPAQQDPTLRNQLLRTQARLLTAEKKPQEAIAVYEQLAGMKDGGDPAYLRLWAQDGIARNRLALGNRSEAASAWDLAATEADRVRAEFRSEEIRMGLFSDVQNVFENAISLQLDLGNGQRAFELSERSRSRALLDAVRGRAELADAQNTVDIRSLQALLNPDERVLEFHALTNELVAWSVSPTEVKSTRLPLSRSDLVQVVDAFRSSIINGKKSAVSGAEQIGQLLLKPLAIEPGTRLLIVPHGPLHYLPFQALRLDGQYLIERNKLSIAPSSTIASQLAQRPPHARHKLVAFGNPLIEAKFDLPGSEGEVRTVSSYFDDKAVYLRADATKTRFREATAGAGIVHVAAHAMADTVDPLYSRILLANERGRQSFLEAHEVLNLKLGDADIVTLSACESGLGRIASGDETLGFTRSFLSAGSSSLIASLWPVSDDAAEILMSTLYRELARGTDLQGSMQQAQLAVLRNPKMAHPFFWAPFNLIGNWRLTVKQ</sequence>
<gene>
    <name evidence="4" type="ORF">WQQ_29280</name>
</gene>
<name>I8I058_9GAMM</name>
<dbReference type="OrthoDB" id="9146156at2"/>
<dbReference type="Pfam" id="PF13176">
    <property type="entry name" value="TPR_7"/>
    <property type="match status" value="1"/>
</dbReference>
<dbReference type="AlphaFoldDB" id="I8I058"/>
<dbReference type="Pfam" id="PF12770">
    <property type="entry name" value="CHAT"/>
    <property type="match status" value="1"/>
</dbReference>
<dbReference type="EMBL" id="AKGD01000002">
    <property type="protein sequence ID" value="EIT69346.1"/>
    <property type="molecule type" value="Genomic_DNA"/>
</dbReference>
<feature type="signal peptide" evidence="2">
    <location>
        <begin position="1"/>
        <end position="36"/>
    </location>
</feature>
<dbReference type="RefSeq" id="WP_007185869.1">
    <property type="nucleotide sequence ID" value="NZ_AKGD01000002.1"/>
</dbReference>
<dbReference type="SUPFAM" id="SSF48452">
    <property type="entry name" value="TPR-like"/>
    <property type="match status" value="2"/>
</dbReference>
<dbReference type="PANTHER" id="PTHR10098">
    <property type="entry name" value="RAPSYN-RELATED"/>
    <property type="match status" value="1"/>
</dbReference>
<dbReference type="STRING" id="1172194.WQQ_29280"/>
<reference evidence="4 5" key="1">
    <citation type="journal article" date="2012" name="J. Bacteriol.">
        <title>Genome Sequence of n-Alkane-Degrading Hydrocarboniphaga effusa Strain AP103T (ATCC BAA-332T).</title>
        <authorList>
            <person name="Chang H.K."/>
            <person name="Zylstra G.J."/>
            <person name="Chae J.C."/>
        </authorList>
    </citation>
    <scope>NUCLEOTIDE SEQUENCE [LARGE SCALE GENOMIC DNA]</scope>
    <source>
        <strain evidence="4 5">AP103</strain>
    </source>
</reference>
<keyword evidence="5" id="KW-1185">Reference proteome</keyword>
<dbReference type="InterPro" id="IPR019734">
    <property type="entry name" value="TPR_rpt"/>
</dbReference>
<evidence type="ECO:0000259" key="3">
    <source>
        <dbReference type="Pfam" id="PF12770"/>
    </source>
</evidence>
<proteinExistence type="predicted"/>
<dbReference type="InterPro" id="IPR024983">
    <property type="entry name" value="CHAT_dom"/>
</dbReference>
<organism evidence="4 5">
    <name type="scientific">Hydrocarboniphaga effusa AP103</name>
    <dbReference type="NCBI Taxonomy" id="1172194"/>
    <lineage>
        <taxon>Bacteria</taxon>
        <taxon>Pseudomonadati</taxon>
        <taxon>Pseudomonadota</taxon>
        <taxon>Gammaproteobacteria</taxon>
        <taxon>Nevskiales</taxon>
        <taxon>Nevskiaceae</taxon>
        <taxon>Hydrocarboniphaga</taxon>
    </lineage>
</organism>
<dbReference type="PROSITE" id="PS50005">
    <property type="entry name" value="TPR"/>
    <property type="match status" value="1"/>
</dbReference>
<dbReference type="Proteomes" id="UP000003704">
    <property type="component" value="Unassembled WGS sequence"/>
</dbReference>
<dbReference type="SMART" id="SM00028">
    <property type="entry name" value="TPR"/>
    <property type="match status" value="3"/>
</dbReference>
<evidence type="ECO:0000256" key="2">
    <source>
        <dbReference type="SAM" id="SignalP"/>
    </source>
</evidence>
<keyword evidence="1" id="KW-0802">TPR repeat</keyword>
<keyword evidence="2" id="KW-0732">Signal</keyword>
<protein>
    <recommendedName>
        <fullName evidence="3">CHAT domain-containing protein</fullName>
    </recommendedName>
</protein>
<feature type="chain" id="PRO_5003713748" description="CHAT domain-containing protein" evidence="2">
    <location>
        <begin position="37"/>
        <end position="709"/>
    </location>
</feature>
<evidence type="ECO:0000256" key="1">
    <source>
        <dbReference type="PROSITE-ProRule" id="PRU00339"/>
    </source>
</evidence>
<comment type="caution">
    <text evidence="4">The sequence shown here is derived from an EMBL/GenBank/DDBJ whole genome shotgun (WGS) entry which is preliminary data.</text>
</comment>
<dbReference type="InterPro" id="IPR011990">
    <property type="entry name" value="TPR-like_helical_dom_sf"/>
</dbReference>
<evidence type="ECO:0000313" key="4">
    <source>
        <dbReference type="EMBL" id="EIT69346.1"/>
    </source>
</evidence>
<feature type="repeat" description="TPR" evidence="1">
    <location>
        <begin position="158"/>
        <end position="191"/>
    </location>
</feature>
<feature type="domain" description="CHAT" evidence="3">
    <location>
        <begin position="438"/>
        <end position="702"/>
    </location>
</feature>
<dbReference type="Gene3D" id="1.25.40.10">
    <property type="entry name" value="Tetratricopeptide repeat domain"/>
    <property type="match status" value="1"/>
</dbReference>
<evidence type="ECO:0000313" key="5">
    <source>
        <dbReference type="Proteomes" id="UP000003704"/>
    </source>
</evidence>
<dbReference type="PATRIC" id="fig|1172194.4.peg.2836"/>
<accession>I8I058</accession>